<dbReference type="InterPro" id="IPR003594">
    <property type="entry name" value="HATPase_dom"/>
</dbReference>
<comment type="catalytic activity">
    <reaction evidence="1">
        <text>ATP + protein L-histidine = ADP + protein N-phospho-L-histidine.</text>
        <dbReference type="EC" id="2.7.13.3"/>
    </reaction>
</comment>
<dbReference type="Gene3D" id="3.40.50.2300">
    <property type="match status" value="1"/>
</dbReference>
<dbReference type="InterPro" id="IPR001789">
    <property type="entry name" value="Sig_transdc_resp-reg_receiver"/>
</dbReference>
<dbReference type="SUPFAM" id="SSF52172">
    <property type="entry name" value="CheY-like"/>
    <property type="match status" value="1"/>
</dbReference>
<keyword evidence="6" id="KW-1133">Transmembrane helix</keyword>
<protein>
    <recommendedName>
        <fullName evidence="2">histidine kinase</fullName>
        <ecNumber evidence="2">2.7.13.3</ecNumber>
    </recommendedName>
</protein>
<dbReference type="InterPro" id="IPR011006">
    <property type="entry name" value="CheY-like_superfamily"/>
</dbReference>
<name>A0A3B0XBX6_9ZZZZ</name>
<feature type="domain" description="Response regulatory" evidence="8">
    <location>
        <begin position="471"/>
        <end position="590"/>
    </location>
</feature>
<dbReference type="SUPFAM" id="SSF55874">
    <property type="entry name" value="ATPase domain of HSP90 chaperone/DNA topoisomerase II/histidine kinase"/>
    <property type="match status" value="1"/>
</dbReference>
<dbReference type="Pfam" id="PF02518">
    <property type="entry name" value="HATPase_c"/>
    <property type="match status" value="1"/>
</dbReference>
<evidence type="ECO:0000256" key="4">
    <source>
        <dbReference type="ARBA" id="ARBA00022679"/>
    </source>
</evidence>
<dbReference type="InterPro" id="IPR036097">
    <property type="entry name" value="HisK_dim/P_sf"/>
</dbReference>
<feature type="domain" description="Histidine kinase" evidence="7">
    <location>
        <begin position="236"/>
        <end position="449"/>
    </location>
</feature>
<dbReference type="PROSITE" id="PS50110">
    <property type="entry name" value="RESPONSE_REGULATORY"/>
    <property type="match status" value="1"/>
</dbReference>
<feature type="transmembrane region" description="Helical" evidence="6">
    <location>
        <begin position="34"/>
        <end position="52"/>
    </location>
</feature>
<dbReference type="SMART" id="SM00387">
    <property type="entry name" value="HATPase_c"/>
    <property type="match status" value="1"/>
</dbReference>
<evidence type="ECO:0000259" key="7">
    <source>
        <dbReference type="PROSITE" id="PS50109"/>
    </source>
</evidence>
<evidence type="ECO:0000256" key="2">
    <source>
        <dbReference type="ARBA" id="ARBA00012438"/>
    </source>
</evidence>
<dbReference type="GO" id="GO:0000155">
    <property type="term" value="F:phosphorelay sensor kinase activity"/>
    <property type="evidence" value="ECO:0007669"/>
    <property type="project" value="InterPro"/>
</dbReference>
<dbReference type="InterPro" id="IPR003661">
    <property type="entry name" value="HisK_dim/P_dom"/>
</dbReference>
<dbReference type="Gene3D" id="1.10.287.130">
    <property type="match status" value="1"/>
</dbReference>
<dbReference type="InterPro" id="IPR004358">
    <property type="entry name" value="Sig_transdc_His_kin-like_C"/>
</dbReference>
<keyword evidence="6" id="KW-0472">Membrane</keyword>
<dbReference type="PRINTS" id="PR00344">
    <property type="entry name" value="BCTRLSENSOR"/>
</dbReference>
<evidence type="ECO:0000256" key="5">
    <source>
        <dbReference type="ARBA" id="ARBA00022777"/>
    </source>
</evidence>
<dbReference type="FunFam" id="3.30.565.10:FF:000049">
    <property type="entry name" value="Two-component sensor histidine kinase"/>
    <property type="match status" value="1"/>
</dbReference>
<dbReference type="CDD" id="cd00082">
    <property type="entry name" value="HisKA"/>
    <property type="match status" value="1"/>
</dbReference>
<proteinExistence type="predicted"/>
<accession>A0A3B0XBX6</accession>
<feature type="transmembrane region" description="Helical" evidence="6">
    <location>
        <begin position="95"/>
        <end position="117"/>
    </location>
</feature>
<dbReference type="PANTHER" id="PTHR43047">
    <property type="entry name" value="TWO-COMPONENT HISTIDINE PROTEIN KINASE"/>
    <property type="match status" value="1"/>
</dbReference>
<evidence type="ECO:0000256" key="1">
    <source>
        <dbReference type="ARBA" id="ARBA00000085"/>
    </source>
</evidence>
<gene>
    <name evidence="9" type="ORF">MNBD_GAMMA08-2251</name>
</gene>
<organism evidence="9">
    <name type="scientific">hydrothermal vent metagenome</name>
    <dbReference type="NCBI Taxonomy" id="652676"/>
    <lineage>
        <taxon>unclassified sequences</taxon>
        <taxon>metagenomes</taxon>
        <taxon>ecological metagenomes</taxon>
    </lineage>
</organism>
<dbReference type="InterPro" id="IPR005467">
    <property type="entry name" value="His_kinase_dom"/>
</dbReference>
<reference evidence="9" key="1">
    <citation type="submission" date="2018-06" db="EMBL/GenBank/DDBJ databases">
        <authorList>
            <person name="Zhirakovskaya E."/>
        </authorList>
    </citation>
    <scope>NUCLEOTIDE SEQUENCE</scope>
</reference>
<dbReference type="PROSITE" id="PS50109">
    <property type="entry name" value="HIS_KIN"/>
    <property type="match status" value="1"/>
</dbReference>
<dbReference type="Pfam" id="PF00512">
    <property type="entry name" value="HisKA"/>
    <property type="match status" value="1"/>
</dbReference>
<dbReference type="GO" id="GO:0005886">
    <property type="term" value="C:plasma membrane"/>
    <property type="evidence" value="ECO:0007669"/>
    <property type="project" value="TreeGrafter"/>
</dbReference>
<dbReference type="SUPFAM" id="SSF47384">
    <property type="entry name" value="Homodimeric domain of signal transducing histidine kinase"/>
    <property type="match status" value="1"/>
</dbReference>
<dbReference type="GO" id="GO:0009927">
    <property type="term" value="F:histidine phosphotransfer kinase activity"/>
    <property type="evidence" value="ECO:0007669"/>
    <property type="project" value="TreeGrafter"/>
</dbReference>
<dbReference type="SMART" id="SM00388">
    <property type="entry name" value="HisKA"/>
    <property type="match status" value="1"/>
</dbReference>
<evidence type="ECO:0000256" key="6">
    <source>
        <dbReference type="SAM" id="Phobius"/>
    </source>
</evidence>
<keyword evidence="3" id="KW-0597">Phosphoprotein</keyword>
<dbReference type="EC" id="2.7.13.3" evidence="2"/>
<feature type="transmembrane region" description="Helical" evidence="6">
    <location>
        <begin position="64"/>
        <end position="83"/>
    </location>
</feature>
<dbReference type="Gene3D" id="3.30.565.10">
    <property type="entry name" value="Histidine kinase-like ATPase, C-terminal domain"/>
    <property type="match status" value="1"/>
</dbReference>
<dbReference type="PANTHER" id="PTHR43047:SF9">
    <property type="entry name" value="HISTIDINE KINASE"/>
    <property type="match status" value="1"/>
</dbReference>
<evidence type="ECO:0000259" key="8">
    <source>
        <dbReference type="PROSITE" id="PS50110"/>
    </source>
</evidence>
<keyword evidence="4" id="KW-0808">Transferase</keyword>
<dbReference type="SMART" id="SM00448">
    <property type="entry name" value="REC"/>
    <property type="match status" value="1"/>
</dbReference>
<keyword evidence="5" id="KW-0418">Kinase</keyword>
<feature type="transmembrane region" description="Helical" evidence="6">
    <location>
        <begin position="173"/>
        <end position="191"/>
    </location>
</feature>
<dbReference type="AlphaFoldDB" id="A0A3B0XBX6"/>
<dbReference type="EMBL" id="UOFH01000199">
    <property type="protein sequence ID" value="VAW61873.1"/>
    <property type="molecule type" value="Genomic_DNA"/>
</dbReference>
<keyword evidence="6" id="KW-0812">Transmembrane</keyword>
<evidence type="ECO:0000313" key="9">
    <source>
        <dbReference type="EMBL" id="VAW61873.1"/>
    </source>
</evidence>
<sequence>MRKYLNKILQKIIPTSSDEIKIQAELINNLYGQWRGILIGVITTSTGIAFLFNNKVADERVFTWLFAVYVLFFFRHLSVARFKKHKHTAEQTIKWGWVFAFFAFLSGVIWGVASVLFFTAENIQLYNVLTLIIIVMSVGSLAGLSAYPFAYYVFVVPAMLPMAWQYMNIDDQNYHIFGVLLMVFLFALFSFSRVNYKMLRQSVELRFKNTDLIEQLTEQKEVAEKANIAKTKFLAAASHDLRQPLHAIGLFLGALIEKVERRDQKNIVEKIQKSSNALNDLLDSLLDVSKLDAGVIKVDSQIFSINDLFDSLKNEFESCAVEKNIRLKFVKTQLCVNTDLRILDRIIRNLISNAIRYTRNGGVVIGCRRVNEQILLAVYDTGLGIEKNKIEKVFQEFYQLNNPERDRSKGLGLGLAIVKRMTDLLDFSLSVISKPNQGSMFGIVIPEKLISKQPRSPEEPAVAPVFFDNKTILIIDDEEEVRESLTQLLLSWHCSVIAAASGDEAVNVLKQKAQLMPDMILADYRLRNNETGNDAIVKVQLMFPDNVIPALIITGDTAPDKIKEANTGGYEIIHKPVSPNTLRSVIEEMLNN</sequence>
<evidence type="ECO:0000256" key="3">
    <source>
        <dbReference type="ARBA" id="ARBA00022553"/>
    </source>
</evidence>
<dbReference type="InterPro" id="IPR036890">
    <property type="entry name" value="HATPase_C_sf"/>
</dbReference>
<dbReference type="Pfam" id="PF00072">
    <property type="entry name" value="Response_reg"/>
    <property type="match status" value="1"/>
</dbReference>
<dbReference type="CDD" id="cd00156">
    <property type="entry name" value="REC"/>
    <property type="match status" value="1"/>
</dbReference>